<dbReference type="EMBL" id="CM042063">
    <property type="protein sequence ID" value="KAI3667493.1"/>
    <property type="molecule type" value="Genomic_DNA"/>
</dbReference>
<evidence type="ECO:0000313" key="1">
    <source>
        <dbReference type="EMBL" id="KAI3667493.1"/>
    </source>
</evidence>
<name>A0ACB8XIL5_ARCLA</name>
<comment type="caution">
    <text evidence="1">The sequence shown here is derived from an EMBL/GenBank/DDBJ whole genome shotgun (WGS) entry which is preliminary data.</text>
</comment>
<dbReference type="Proteomes" id="UP001055879">
    <property type="component" value="Linkage Group LG17"/>
</dbReference>
<reference evidence="2" key="1">
    <citation type="journal article" date="2022" name="Mol. Ecol. Resour.">
        <title>The genomes of chicory, endive, great burdock and yacon provide insights into Asteraceae palaeo-polyploidization history and plant inulin production.</title>
        <authorList>
            <person name="Fan W."/>
            <person name="Wang S."/>
            <person name="Wang H."/>
            <person name="Wang A."/>
            <person name="Jiang F."/>
            <person name="Liu H."/>
            <person name="Zhao H."/>
            <person name="Xu D."/>
            <person name="Zhang Y."/>
        </authorList>
    </citation>
    <scope>NUCLEOTIDE SEQUENCE [LARGE SCALE GENOMIC DNA]</scope>
    <source>
        <strain evidence="2">cv. Niubang</strain>
    </source>
</reference>
<reference evidence="1 2" key="2">
    <citation type="journal article" date="2022" name="Mol. Ecol. Resour.">
        <title>The genomes of chicory, endive, great burdock and yacon provide insights into Asteraceae paleo-polyploidization history and plant inulin production.</title>
        <authorList>
            <person name="Fan W."/>
            <person name="Wang S."/>
            <person name="Wang H."/>
            <person name="Wang A."/>
            <person name="Jiang F."/>
            <person name="Liu H."/>
            <person name="Zhao H."/>
            <person name="Xu D."/>
            <person name="Zhang Y."/>
        </authorList>
    </citation>
    <scope>NUCLEOTIDE SEQUENCE [LARGE SCALE GENOMIC DNA]</scope>
    <source>
        <strain evidence="2">cv. Niubang</strain>
    </source>
</reference>
<sequence>MDGMVAPGFRFFPTEEELISFYLKHKLHCSSNSNIFQQIHRVIPQLHVYDFYPWNLPQYAGELCHGDHEQWFFFIPRQEKEARGGRPSRLTSSGYWKATGSSSIVYSSSCSSSSGAIGIKRTMVFYHGRAPAGKKTEWKMNEYKAFKKEASSKANPKSKLMQEFSLCRLYVKSNCLRAFDRRPPSAAIIESRPIQQALQNDNHATTSSHFNRPSILVRKRSSSDRKHNSIGDQSPTMETVNQPSWDCKEHCNWF</sequence>
<keyword evidence="2" id="KW-1185">Reference proteome</keyword>
<evidence type="ECO:0000313" key="2">
    <source>
        <dbReference type="Proteomes" id="UP001055879"/>
    </source>
</evidence>
<organism evidence="1 2">
    <name type="scientific">Arctium lappa</name>
    <name type="common">Greater burdock</name>
    <name type="synonym">Lappa major</name>
    <dbReference type="NCBI Taxonomy" id="4217"/>
    <lineage>
        <taxon>Eukaryota</taxon>
        <taxon>Viridiplantae</taxon>
        <taxon>Streptophyta</taxon>
        <taxon>Embryophyta</taxon>
        <taxon>Tracheophyta</taxon>
        <taxon>Spermatophyta</taxon>
        <taxon>Magnoliopsida</taxon>
        <taxon>eudicotyledons</taxon>
        <taxon>Gunneridae</taxon>
        <taxon>Pentapetalae</taxon>
        <taxon>asterids</taxon>
        <taxon>campanulids</taxon>
        <taxon>Asterales</taxon>
        <taxon>Asteraceae</taxon>
        <taxon>Carduoideae</taxon>
        <taxon>Cardueae</taxon>
        <taxon>Arctiinae</taxon>
        <taxon>Arctium</taxon>
    </lineage>
</organism>
<protein>
    <submittedName>
        <fullName evidence="1">Uncharacterized protein</fullName>
    </submittedName>
</protein>
<proteinExistence type="predicted"/>
<gene>
    <name evidence="1" type="ORF">L6452_42556</name>
</gene>
<accession>A0ACB8XIL5</accession>